<name>A0A8H9HPK2_KITAU</name>
<dbReference type="RefSeq" id="WP_157846536.1">
    <property type="nucleotide sequence ID" value="NZ_BMUB01000006.1"/>
</dbReference>
<dbReference type="AlphaFoldDB" id="A0A8H9HPK2"/>
<reference evidence="1" key="1">
    <citation type="journal article" date="2014" name="Int. J. Syst. Evol. Microbiol.">
        <title>Complete genome sequence of Corynebacterium casei LMG S-19264T (=DSM 44701T), isolated from a smear-ripened cheese.</title>
        <authorList>
            <consortium name="US DOE Joint Genome Institute (JGI-PGF)"/>
            <person name="Walter F."/>
            <person name="Albersmeier A."/>
            <person name="Kalinowski J."/>
            <person name="Ruckert C."/>
        </authorList>
    </citation>
    <scope>NUCLEOTIDE SEQUENCE</scope>
    <source>
        <strain evidence="1">JCM 4434</strain>
    </source>
</reference>
<organism evidence="1 2">
    <name type="scientific">Kitasatospora aureofaciens</name>
    <name type="common">Streptomyces aureofaciens</name>
    <dbReference type="NCBI Taxonomy" id="1894"/>
    <lineage>
        <taxon>Bacteria</taxon>
        <taxon>Bacillati</taxon>
        <taxon>Actinomycetota</taxon>
        <taxon>Actinomycetes</taxon>
        <taxon>Kitasatosporales</taxon>
        <taxon>Streptomycetaceae</taxon>
        <taxon>Kitasatospora</taxon>
    </lineage>
</organism>
<evidence type="ECO:0000313" key="2">
    <source>
        <dbReference type="Proteomes" id="UP000610124"/>
    </source>
</evidence>
<dbReference type="EMBL" id="BMUB01000006">
    <property type="protein sequence ID" value="GGU77008.1"/>
    <property type="molecule type" value="Genomic_DNA"/>
</dbReference>
<dbReference type="Proteomes" id="UP000610124">
    <property type="component" value="Unassembled WGS sequence"/>
</dbReference>
<dbReference type="GeneID" id="97486186"/>
<evidence type="ECO:0000313" key="1">
    <source>
        <dbReference type="EMBL" id="GGU77008.1"/>
    </source>
</evidence>
<protein>
    <submittedName>
        <fullName evidence="1">Uncharacterized protein</fullName>
    </submittedName>
</protein>
<gene>
    <name evidence="1" type="ORF">GCM10010502_31120</name>
</gene>
<proteinExistence type="predicted"/>
<reference evidence="1" key="2">
    <citation type="submission" date="2020-09" db="EMBL/GenBank/DDBJ databases">
        <authorList>
            <person name="Sun Q."/>
            <person name="Ohkuma M."/>
        </authorList>
    </citation>
    <scope>NUCLEOTIDE SEQUENCE</scope>
    <source>
        <strain evidence="1">JCM 4434</strain>
    </source>
</reference>
<sequence length="52" mass="5842">MTKPMRFEILRLDDVDGSATDRVIADAETVRELVQDAARTGERLLIRPCPTV</sequence>
<comment type="caution">
    <text evidence="1">The sequence shown here is derived from an EMBL/GenBank/DDBJ whole genome shotgun (WGS) entry which is preliminary data.</text>
</comment>
<accession>A0A8H9HPK2</accession>